<proteinExistence type="predicted"/>
<reference evidence="1" key="2">
    <citation type="journal article" date="2015" name="Fish Shellfish Immunol.">
        <title>Early steps in the European eel (Anguilla anguilla)-Vibrio vulnificus interaction in the gills: Role of the RtxA13 toxin.</title>
        <authorList>
            <person name="Callol A."/>
            <person name="Pajuelo D."/>
            <person name="Ebbesson L."/>
            <person name="Teles M."/>
            <person name="MacKenzie S."/>
            <person name="Amaro C."/>
        </authorList>
    </citation>
    <scope>NUCLEOTIDE SEQUENCE</scope>
</reference>
<protein>
    <submittedName>
        <fullName evidence="1">Uncharacterized protein</fullName>
    </submittedName>
</protein>
<accession>A0A0E9VNX4</accession>
<organism evidence="1">
    <name type="scientific">Anguilla anguilla</name>
    <name type="common">European freshwater eel</name>
    <name type="synonym">Muraena anguilla</name>
    <dbReference type="NCBI Taxonomy" id="7936"/>
    <lineage>
        <taxon>Eukaryota</taxon>
        <taxon>Metazoa</taxon>
        <taxon>Chordata</taxon>
        <taxon>Craniata</taxon>
        <taxon>Vertebrata</taxon>
        <taxon>Euteleostomi</taxon>
        <taxon>Actinopterygii</taxon>
        <taxon>Neopterygii</taxon>
        <taxon>Teleostei</taxon>
        <taxon>Anguilliformes</taxon>
        <taxon>Anguillidae</taxon>
        <taxon>Anguilla</taxon>
    </lineage>
</organism>
<name>A0A0E9VNX4_ANGAN</name>
<sequence length="26" mass="3034">MLVDQMELLNGWGQTRGSQRCPEWAQ</sequence>
<reference evidence="1" key="1">
    <citation type="submission" date="2014-11" db="EMBL/GenBank/DDBJ databases">
        <authorList>
            <person name="Amaro Gonzalez C."/>
        </authorList>
    </citation>
    <scope>NUCLEOTIDE SEQUENCE</scope>
</reference>
<evidence type="ECO:0000313" key="1">
    <source>
        <dbReference type="EMBL" id="JAH78938.1"/>
    </source>
</evidence>
<dbReference type="EMBL" id="GBXM01029639">
    <property type="protein sequence ID" value="JAH78938.1"/>
    <property type="molecule type" value="Transcribed_RNA"/>
</dbReference>
<dbReference type="AlphaFoldDB" id="A0A0E9VNX4"/>